<evidence type="ECO:0000256" key="2">
    <source>
        <dbReference type="ARBA" id="ARBA00004922"/>
    </source>
</evidence>
<dbReference type="FunFam" id="1.50.10.10:FF:000047">
    <property type="entry name" value="Mannosyl-oligosaccharide alpha-1,2-mannosidase"/>
    <property type="match status" value="1"/>
</dbReference>
<protein>
    <recommendedName>
        <fullName evidence="14">alpha-1,2-Mannosidase</fullName>
        <ecNumber evidence="14">3.2.1.-</ecNumber>
    </recommendedName>
</protein>
<evidence type="ECO:0000256" key="11">
    <source>
        <dbReference type="PIRSR" id="PIRSR601382-1"/>
    </source>
</evidence>
<dbReference type="GO" id="GO:0005783">
    <property type="term" value="C:endoplasmic reticulum"/>
    <property type="evidence" value="ECO:0007669"/>
    <property type="project" value="TreeGrafter"/>
</dbReference>
<dbReference type="OrthoDB" id="8118055at2759"/>
<feature type="active site" evidence="11">
    <location>
        <position position="435"/>
    </location>
</feature>
<dbReference type="InterPro" id="IPR001382">
    <property type="entry name" value="Glyco_hydro_47"/>
</dbReference>
<dbReference type="InterPro" id="IPR036026">
    <property type="entry name" value="Seven-hairpin_glycosidases"/>
</dbReference>
<comment type="similarity">
    <text evidence="3 14">Belongs to the glycosyl hydrolase 47 family.</text>
</comment>
<sequence>MKASTLPLAAAATLIQSSLAAPASQPPSYPSGSGNGSSGGDALADYRAGQVKDAFLTAWDGYFTYAFPNDELHPISNTFSNSFGGWGASAVDAFSTAIVMELPDVIDTILNYIPTINFHQTAGGEEISLFETTIRYLGGILAGHDLLTGPLSQYASNTTAVHALLGKAQELADVLKFAFVTPTGIPHNGLYVENQTIDTSDNNINGIATIGTLVLEWTHLSDLLGDTQYADLSQKAESYLLNPSPATSQPFPGLIGTNVNITSGQFLDASGGWIGGDDSFYEYLLKMYVYDPTRFSSYRDRWIAAADSTIQYLASHPSSRPDLTFVAEFDGKSLIYQSEHLACFDGGNFILGGLVLGEQKYTDFGLALVAGCEDTYNSTLTGIGPEVFQWTVGSANASCSDSENSNCPGVPADQAEFYERAGFYITNSNYILRPEVIESFYYAYRATKDQKYREWAWNAFVNVNTTTRAGSGYAELNNVNAPGGGAKNDFQDSFLFAEVLKYAYLIQRPDAEFQVNDDGKNFFVFNTEAHPFKVVGTTAKAL</sequence>
<name>A0A6A6HEM3_VIRVR</name>
<evidence type="ECO:0000313" key="17">
    <source>
        <dbReference type="Proteomes" id="UP000800092"/>
    </source>
</evidence>
<evidence type="ECO:0000256" key="4">
    <source>
        <dbReference type="ARBA" id="ARBA00022729"/>
    </source>
</evidence>
<gene>
    <name evidence="16" type="ORF">EV356DRAFT_499133</name>
</gene>
<feature type="disulfide bond" evidence="13">
    <location>
        <begin position="343"/>
        <end position="372"/>
    </location>
</feature>
<keyword evidence="6 13" id="KW-1015">Disulfide bond</keyword>
<keyword evidence="5 14" id="KW-0378">Hydrolase</keyword>
<proteinExistence type="inferred from homology"/>
<keyword evidence="17" id="KW-1185">Reference proteome</keyword>
<evidence type="ECO:0000256" key="5">
    <source>
        <dbReference type="ARBA" id="ARBA00022801"/>
    </source>
</evidence>
<feature type="active site" evidence="11">
    <location>
        <position position="278"/>
    </location>
</feature>
<comment type="catalytic activity">
    <reaction evidence="10">
        <text>N(4)-(alpha-D-Man-(1-&gt;2)-alpha-D-Man-(1-&gt;2)-alpha-D-Man-(1-&gt;3)-[alpha-D-Man-(1-&gt;2)-alpha-D-Man-(1-&gt;3)-[alpha-D-Man-(1-&gt;2)-alpha-D-Man-(1-&gt;6)]-alpha-D-Man-(1-&gt;6)]-beta-D-Man-(1-&gt;4)-beta-D-GlcNAc-(1-&gt;4)-beta-D-GlcNAc)-L-asparaginyl-[protein] (N-glucan mannose isomer 9A1,2,3B1,2,3) + 4 H2O = N(4)-(alpha-D-Man-(1-&gt;3)-[alpha-D-Man-(1-&gt;3)-[alpha-D-Man-(1-&gt;6)]-alpha-D-Man-(1-&gt;6)]-beta-D-Man-(1-&gt;4)-beta-D-GlcNAc-(1-&gt;4)-beta-D-GlcNAc)-L-asparaginyl-[protein] (N-glucan mannose isomer 5A1,2) + 4 beta-D-mannose</text>
        <dbReference type="Rhea" id="RHEA:56008"/>
        <dbReference type="Rhea" id="RHEA-COMP:14356"/>
        <dbReference type="Rhea" id="RHEA-COMP:14367"/>
        <dbReference type="ChEBI" id="CHEBI:15377"/>
        <dbReference type="ChEBI" id="CHEBI:28563"/>
        <dbReference type="ChEBI" id="CHEBI:59087"/>
        <dbReference type="ChEBI" id="CHEBI:139493"/>
        <dbReference type="EC" id="3.2.1.113"/>
    </reaction>
</comment>
<dbReference type="EMBL" id="ML991788">
    <property type="protein sequence ID" value="KAF2235910.1"/>
    <property type="molecule type" value="Genomic_DNA"/>
</dbReference>
<keyword evidence="8 14" id="KW-0326">Glycosidase</keyword>
<dbReference type="PANTHER" id="PTHR11742">
    <property type="entry name" value="MANNOSYL-OLIGOSACCHARIDE ALPHA-1,2-MANNOSIDASE-RELATED"/>
    <property type="match status" value="1"/>
</dbReference>
<comment type="cofactor">
    <cofactor evidence="1 12">
        <name>Ca(2+)</name>
        <dbReference type="ChEBI" id="CHEBI:29108"/>
    </cofactor>
</comment>
<dbReference type="AlphaFoldDB" id="A0A6A6HEM3"/>
<dbReference type="GO" id="GO:0005975">
    <property type="term" value="P:carbohydrate metabolic process"/>
    <property type="evidence" value="ECO:0007669"/>
    <property type="project" value="InterPro"/>
</dbReference>
<dbReference type="GO" id="GO:0005509">
    <property type="term" value="F:calcium ion binding"/>
    <property type="evidence" value="ECO:0007669"/>
    <property type="project" value="InterPro"/>
</dbReference>
<dbReference type="PANTHER" id="PTHR11742:SF101">
    <property type="entry name" value="MANNOSYL-OLIGOSACCHARIDE ALPHA-1,2-MANNOSIDASE 1B"/>
    <property type="match status" value="1"/>
</dbReference>
<dbReference type="InterPro" id="IPR050749">
    <property type="entry name" value="Glycosyl_Hydrolase_47"/>
</dbReference>
<evidence type="ECO:0000256" key="1">
    <source>
        <dbReference type="ARBA" id="ARBA00001913"/>
    </source>
</evidence>
<keyword evidence="12" id="KW-0106">Calcium</keyword>
<dbReference type="Gene3D" id="1.50.10.10">
    <property type="match status" value="1"/>
</dbReference>
<accession>A0A6A6HEM3</accession>
<keyword evidence="4 15" id="KW-0732">Signal</keyword>
<dbReference type="Pfam" id="PF01532">
    <property type="entry name" value="Glyco_hydro_47"/>
    <property type="match status" value="1"/>
</dbReference>
<dbReference type="UniPathway" id="UPA00378"/>
<dbReference type="GO" id="GO:0016020">
    <property type="term" value="C:membrane"/>
    <property type="evidence" value="ECO:0007669"/>
    <property type="project" value="InterPro"/>
</dbReference>
<dbReference type="Proteomes" id="UP000800092">
    <property type="component" value="Unassembled WGS sequence"/>
</dbReference>
<evidence type="ECO:0000256" key="6">
    <source>
        <dbReference type="ARBA" id="ARBA00023157"/>
    </source>
</evidence>
<evidence type="ECO:0000256" key="15">
    <source>
        <dbReference type="SAM" id="SignalP"/>
    </source>
</evidence>
<feature type="binding site" evidence="12">
    <location>
        <position position="527"/>
    </location>
    <ligand>
        <name>Ca(2+)</name>
        <dbReference type="ChEBI" id="CHEBI:29108"/>
    </ligand>
</feature>
<evidence type="ECO:0000256" key="3">
    <source>
        <dbReference type="ARBA" id="ARBA00007658"/>
    </source>
</evidence>
<feature type="signal peptide" evidence="15">
    <location>
        <begin position="1"/>
        <end position="20"/>
    </location>
</feature>
<keyword evidence="7" id="KW-0325">Glycoprotein</keyword>
<dbReference type="GO" id="GO:0036503">
    <property type="term" value="P:ERAD pathway"/>
    <property type="evidence" value="ECO:0007669"/>
    <property type="project" value="UniProtKB-ARBA"/>
</dbReference>
<reference evidence="16" key="1">
    <citation type="journal article" date="2020" name="Stud. Mycol.">
        <title>101 Dothideomycetes genomes: a test case for predicting lifestyles and emergence of pathogens.</title>
        <authorList>
            <person name="Haridas S."/>
            <person name="Albert R."/>
            <person name="Binder M."/>
            <person name="Bloem J."/>
            <person name="Labutti K."/>
            <person name="Salamov A."/>
            <person name="Andreopoulos B."/>
            <person name="Baker S."/>
            <person name="Barry K."/>
            <person name="Bills G."/>
            <person name="Bluhm B."/>
            <person name="Cannon C."/>
            <person name="Castanera R."/>
            <person name="Culley D."/>
            <person name="Daum C."/>
            <person name="Ezra D."/>
            <person name="Gonzalez J."/>
            <person name="Henrissat B."/>
            <person name="Kuo A."/>
            <person name="Liang C."/>
            <person name="Lipzen A."/>
            <person name="Lutzoni F."/>
            <person name="Magnuson J."/>
            <person name="Mondo S."/>
            <person name="Nolan M."/>
            <person name="Ohm R."/>
            <person name="Pangilinan J."/>
            <person name="Park H.-J."/>
            <person name="Ramirez L."/>
            <person name="Alfaro M."/>
            <person name="Sun H."/>
            <person name="Tritt A."/>
            <person name="Yoshinaga Y."/>
            <person name="Zwiers L.-H."/>
            <person name="Turgeon B."/>
            <person name="Goodwin S."/>
            <person name="Spatafora J."/>
            <person name="Crous P."/>
            <person name="Grigoriev I."/>
        </authorList>
    </citation>
    <scope>NUCLEOTIDE SEQUENCE</scope>
    <source>
        <strain evidence="16">Tuck. ex Michener</strain>
    </source>
</reference>
<evidence type="ECO:0000256" key="7">
    <source>
        <dbReference type="ARBA" id="ARBA00023180"/>
    </source>
</evidence>
<evidence type="ECO:0000256" key="13">
    <source>
        <dbReference type="PIRSR" id="PIRSR601382-3"/>
    </source>
</evidence>
<feature type="chain" id="PRO_5025567856" description="alpha-1,2-Mannosidase" evidence="15">
    <location>
        <begin position="21"/>
        <end position="542"/>
    </location>
</feature>
<evidence type="ECO:0000256" key="12">
    <source>
        <dbReference type="PIRSR" id="PIRSR601382-2"/>
    </source>
</evidence>
<feature type="active site" description="Proton donor" evidence="11">
    <location>
        <position position="131"/>
    </location>
</feature>
<dbReference type="PRINTS" id="PR00747">
    <property type="entry name" value="GLYHDRLASE47"/>
</dbReference>
<dbReference type="SUPFAM" id="SSF48225">
    <property type="entry name" value="Seven-hairpin glycosidases"/>
    <property type="match status" value="1"/>
</dbReference>
<comment type="pathway">
    <text evidence="2">Protein modification; protein glycosylation.</text>
</comment>
<evidence type="ECO:0000256" key="14">
    <source>
        <dbReference type="RuleBase" id="RU361193"/>
    </source>
</evidence>
<evidence type="ECO:0000256" key="10">
    <source>
        <dbReference type="ARBA" id="ARBA00048605"/>
    </source>
</evidence>
<evidence type="ECO:0000256" key="9">
    <source>
        <dbReference type="ARBA" id="ARBA00047669"/>
    </source>
</evidence>
<dbReference type="GO" id="GO:0004571">
    <property type="term" value="F:mannosyl-oligosaccharide 1,2-alpha-mannosidase activity"/>
    <property type="evidence" value="ECO:0007669"/>
    <property type="project" value="UniProtKB-EC"/>
</dbReference>
<keyword evidence="12" id="KW-0479">Metal-binding</keyword>
<evidence type="ECO:0000313" key="16">
    <source>
        <dbReference type="EMBL" id="KAF2235910.1"/>
    </source>
</evidence>
<evidence type="ECO:0000256" key="8">
    <source>
        <dbReference type="ARBA" id="ARBA00023295"/>
    </source>
</evidence>
<dbReference type="EC" id="3.2.1.-" evidence="14"/>
<comment type="catalytic activity">
    <reaction evidence="9">
        <text>N(4)-(alpha-D-Man-(1-&gt;2)-alpha-D-Man-(1-&gt;2)-alpha-D-Man-(1-&gt;3)-[alpha-D-Man-(1-&gt;3)-[alpha-D-Man-(1-&gt;2)-alpha-D-Man-(1-&gt;6)]-alpha-D-Man-(1-&gt;6)]-beta-D-Man-(1-&gt;4)-beta-D-GlcNAc-(1-&gt;4)-beta-D-GlcNAc)-L-asparaginyl-[protein] (N-glucan mannose isomer 8A1,2,3B1,3) + 3 H2O = N(4)-(alpha-D-Man-(1-&gt;3)-[alpha-D-Man-(1-&gt;3)-[alpha-D-Man-(1-&gt;6)]-alpha-D-Man-(1-&gt;6)]-beta-D-Man-(1-&gt;4)-beta-D-GlcNAc-(1-&gt;4)-beta-D-GlcNAc)-L-asparaginyl-[protein] (N-glucan mannose isomer 5A1,2) + 3 beta-D-mannose</text>
        <dbReference type="Rhea" id="RHEA:56028"/>
        <dbReference type="Rhea" id="RHEA-COMP:14358"/>
        <dbReference type="Rhea" id="RHEA-COMP:14367"/>
        <dbReference type="ChEBI" id="CHEBI:15377"/>
        <dbReference type="ChEBI" id="CHEBI:28563"/>
        <dbReference type="ChEBI" id="CHEBI:59087"/>
        <dbReference type="ChEBI" id="CHEBI:60628"/>
        <dbReference type="EC" id="3.2.1.113"/>
    </reaction>
</comment>
<organism evidence="16 17">
    <name type="scientific">Viridothelium virens</name>
    <name type="common">Speckled blister lichen</name>
    <name type="synonym">Trypethelium virens</name>
    <dbReference type="NCBI Taxonomy" id="1048519"/>
    <lineage>
        <taxon>Eukaryota</taxon>
        <taxon>Fungi</taxon>
        <taxon>Dikarya</taxon>
        <taxon>Ascomycota</taxon>
        <taxon>Pezizomycotina</taxon>
        <taxon>Dothideomycetes</taxon>
        <taxon>Dothideomycetes incertae sedis</taxon>
        <taxon>Trypetheliales</taxon>
        <taxon>Trypetheliaceae</taxon>
        <taxon>Viridothelium</taxon>
    </lineage>
</organism>
<feature type="active site" description="Proton donor" evidence="11">
    <location>
        <position position="386"/>
    </location>
</feature>
<dbReference type="InterPro" id="IPR012341">
    <property type="entry name" value="6hp_glycosidase-like_sf"/>
</dbReference>